<dbReference type="Proteomes" id="UP000054826">
    <property type="component" value="Unassembled WGS sequence"/>
</dbReference>
<protein>
    <submittedName>
        <fullName evidence="1">Uncharacterized protein</fullName>
    </submittedName>
</protein>
<dbReference type="EMBL" id="JYDV01000060">
    <property type="protein sequence ID" value="KRZ37283.1"/>
    <property type="molecule type" value="Genomic_DNA"/>
</dbReference>
<evidence type="ECO:0000313" key="3">
    <source>
        <dbReference type="Proteomes" id="UP000054805"/>
    </source>
</evidence>
<comment type="caution">
    <text evidence="1">The sequence shown here is derived from an EMBL/GenBank/DDBJ whole genome shotgun (WGS) entry which is preliminary data.</text>
</comment>
<name>A0A0V1IKE8_TRIPS</name>
<proteinExistence type="predicted"/>
<gene>
    <name evidence="1" type="ORF">T4B_5403</name>
    <name evidence="2" type="ORF">T4C_4036</name>
</gene>
<evidence type="ECO:0000313" key="1">
    <source>
        <dbReference type="EMBL" id="KRZ23291.1"/>
    </source>
</evidence>
<evidence type="ECO:0000313" key="2">
    <source>
        <dbReference type="EMBL" id="KRZ37283.1"/>
    </source>
</evidence>
<dbReference type="Proteomes" id="UP000054805">
    <property type="component" value="Unassembled WGS sequence"/>
</dbReference>
<evidence type="ECO:0000313" key="4">
    <source>
        <dbReference type="Proteomes" id="UP000054826"/>
    </source>
</evidence>
<organism evidence="1 3">
    <name type="scientific">Trichinella pseudospiralis</name>
    <name type="common">Parasitic roundworm</name>
    <dbReference type="NCBI Taxonomy" id="6337"/>
    <lineage>
        <taxon>Eukaryota</taxon>
        <taxon>Metazoa</taxon>
        <taxon>Ecdysozoa</taxon>
        <taxon>Nematoda</taxon>
        <taxon>Enoplea</taxon>
        <taxon>Dorylaimia</taxon>
        <taxon>Trichinellida</taxon>
        <taxon>Trichinellidae</taxon>
        <taxon>Trichinella</taxon>
    </lineage>
</organism>
<keyword evidence="3" id="KW-1185">Reference proteome</keyword>
<dbReference type="AlphaFoldDB" id="A0A0V1IKE8"/>
<reference evidence="3 4" key="1">
    <citation type="submission" date="2015-01" db="EMBL/GenBank/DDBJ databases">
        <title>Evolution of Trichinella species and genotypes.</title>
        <authorList>
            <person name="Korhonen P.K."/>
            <person name="Edoardo P."/>
            <person name="Giuseppe L.R."/>
            <person name="Gasser R.B."/>
        </authorList>
    </citation>
    <scope>NUCLEOTIDE SEQUENCE [LARGE SCALE GENOMIC DNA]</scope>
    <source>
        <strain evidence="2">ISS176</strain>
        <strain evidence="1">ISS588</strain>
    </source>
</reference>
<dbReference type="EMBL" id="JYDS01000149">
    <property type="protein sequence ID" value="KRZ23291.1"/>
    <property type="molecule type" value="Genomic_DNA"/>
</dbReference>
<sequence>MCDAAMAAVLGFAIKKLNPRVVFVRETPGRHLIFEKHLLSKRKSLLQSTMPAFAGLDQQRRDVAFPVFHPLNIPPTSTITNLQKSTL</sequence>
<accession>A0A0V1IKE8</accession>